<evidence type="ECO:0000256" key="7">
    <source>
        <dbReference type="ARBA" id="ARBA00030046"/>
    </source>
</evidence>
<dbReference type="Proteomes" id="UP001228581">
    <property type="component" value="Unassembled WGS sequence"/>
</dbReference>
<dbReference type="InterPro" id="IPR006264">
    <property type="entry name" value="EPSP_synthase"/>
</dbReference>
<gene>
    <name evidence="10" type="ORF">QNI19_14780</name>
</gene>
<evidence type="ECO:0000256" key="1">
    <source>
        <dbReference type="ARBA" id="ARBA00004811"/>
    </source>
</evidence>
<protein>
    <recommendedName>
        <fullName evidence="3">3-phosphoshikimate 1-carboxyvinyltransferase</fullName>
        <ecNumber evidence="3">2.5.1.19</ecNumber>
    </recommendedName>
    <alternativeName>
        <fullName evidence="7">5-enolpyruvylshikimate-3-phosphate synthase</fullName>
    </alternativeName>
</protein>
<evidence type="ECO:0000256" key="5">
    <source>
        <dbReference type="ARBA" id="ARBA00022679"/>
    </source>
</evidence>
<dbReference type="CDD" id="cd01556">
    <property type="entry name" value="EPSP_synthase"/>
    <property type="match status" value="1"/>
</dbReference>
<feature type="domain" description="Enolpyruvate transferase" evidence="9">
    <location>
        <begin position="59"/>
        <end position="400"/>
    </location>
</feature>
<comment type="caution">
    <text evidence="10">The sequence shown here is derived from an EMBL/GenBank/DDBJ whole genome shotgun (WGS) entry which is preliminary data.</text>
</comment>
<evidence type="ECO:0000256" key="3">
    <source>
        <dbReference type="ARBA" id="ARBA00012450"/>
    </source>
</evidence>
<keyword evidence="4" id="KW-0028">Amino-acid biosynthesis</keyword>
<reference evidence="10 11" key="1">
    <citation type="submission" date="2023-05" db="EMBL/GenBank/DDBJ databases">
        <authorList>
            <person name="Zhang X."/>
        </authorList>
    </citation>
    <scope>NUCLEOTIDE SEQUENCE [LARGE SCALE GENOMIC DNA]</scope>
    <source>
        <strain evidence="10 11">DM2B3-1</strain>
    </source>
</reference>
<keyword evidence="11" id="KW-1185">Reference proteome</keyword>
<dbReference type="InterPro" id="IPR001986">
    <property type="entry name" value="Enolpyruvate_Tfrase_dom"/>
</dbReference>
<dbReference type="PIRSF" id="PIRSF000505">
    <property type="entry name" value="EPSPS"/>
    <property type="match status" value="1"/>
</dbReference>
<name>A0ABT7CKF6_9BACT</name>
<evidence type="ECO:0000256" key="4">
    <source>
        <dbReference type="ARBA" id="ARBA00022605"/>
    </source>
</evidence>
<dbReference type="Gene3D" id="3.65.10.10">
    <property type="entry name" value="Enolpyruvate transferase domain"/>
    <property type="match status" value="3"/>
</dbReference>
<accession>A0ABT7CKF6</accession>
<sequence length="408" mass="45270">MDFIRLHHPTGKINTTIQLASSKSESNRSLVINALSGGKGTLTNLSEARDTQTMQRLLASNDQIWDVLDAGTTMRFLTAYATITNQDKIMTGTARMCERPIGLLVDALRVLGATIDYVKQEGYPPIHIKGFQFSGKSHIQIRGDVSSQYISALLMIAPLLPEGLQLELTGVIGSRPYIEMTLRQMEAFGVYHEWNGNIIRVKPQTYQPTSYQVESDWSGASYWYSIVALAEEAEIELLGLKENSLQGDSRIAEIMVPLGVASTFTKRGVLLKKITAQPSIVVDFSDCPDLAQTVAVCCAAKGIEAEFTGIESLKIKETDRVKAVQNELGKFNGELIEVETNHTYKIPKPVLLDNHTPVRIHTYDDHRMAMAFAPLALQRETVIEHPNVVVKSYPGFWDDLRKAGFVIS</sequence>
<dbReference type="PANTHER" id="PTHR21090">
    <property type="entry name" value="AROM/DEHYDROQUINATE SYNTHASE"/>
    <property type="match status" value="1"/>
</dbReference>
<dbReference type="EC" id="2.5.1.19" evidence="3"/>
<evidence type="ECO:0000313" key="10">
    <source>
        <dbReference type="EMBL" id="MDJ1494206.1"/>
    </source>
</evidence>
<dbReference type="InterPro" id="IPR013792">
    <property type="entry name" value="RNA3'P_cycl/enolpyr_Trfase_a/b"/>
</dbReference>
<comment type="similarity">
    <text evidence="2">Belongs to the EPSP synthase family.</text>
</comment>
<organism evidence="10 11">
    <name type="scientific">Xanthocytophaga flava</name>
    <dbReference type="NCBI Taxonomy" id="3048013"/>
    <lineage>
        <taxon>Bacteria</taxon>
        <taxon>Pseudomonadati</taxon>
        <taxon>Bacteroidota</taxon>
        <taxon>Cytophagia</taxon>
        <taxon>Cytophagales</taxon>
        <taxon>Rhodocytophagaceae</taxon>
        <taxon>Xanthocytophaga</taxon>
    </lineage>
</organism>
<dbReference type="Pfam" id="PF00275">
    <property type="entry name" value="EPSP_synthase"/>
    <property type="match status" value="1"/>
</dbReference>
<dbReference type="RefSeq" id="WP_313997169.1">
    <property type="nucleotide sequence ID" value="NZ_JASJOT010000008.1"/>
</dbReference>
<dbReference type="PANTHER" id="PTHR21090:SF5">
    <property type="entry name" value="PENTAFUNCTIONAL AROM POLYPEPTIDE"/>
    <property type="match status" value="1"/>
</dbReference>
<evidence type="ECO:0000256" key="6">
    <source>
        <dbReference type="ARBA" id="ARBA00023141"/>
    </source>
</evidence>
<keyword evidence="5" id="KW-0808">Transferase</keyword>
<keyword evidence="6" id="KW-0057">Aromatic amino acid biosynthesis</keyword>
<evidence type="ECO:0000256" key="2">
    <source>
        <dbReference type="ARBA" id="ARBA00009948"/>
    </source>
</evidence>
<dbReference type="SUPFAM" id="SSF55205">
    <property type="entry name" value="EPT/RTPC-like"/>
    <property type="match status" value="1"/>
</dbReference>
<evidence type="ECO:0000256" key="8">
    <source>
        <dbReference type="ARBA" id="ARBA00044633"/>
    </source>
</evidence>
<comment type="catalytic activity">
    <reaction evidence="8">
        <text>3-phosphoshikimate + phosphoenolpyruvate = 5-O-(1-carboxyvinyl)-3-phosphoshikimate + phosphate</text>
        <dbReference type="Rhea" id="RHEA:21256"/>
        <dbReference type="ChEBI" id="CHEBI:43474"/>
        <dbReference type="ChEBI" id="CHEBI:57701"/>
        <dbReference type="ChEBI" id="CHEBI:58702"/>
        <dbReference type="ChEBI" id="CHEBI:145989"/>
        <dbReference type="EC" id="2.5.1.19"/>
    </reaction>
    <physiologicalReaction direction="left-to-right" evidence="8">
        <dbReference type="Rhea" id="RHEA:21257"/>
    </physiologicalReaction>
</comment>
<dbReference type="EMBL" id="JASJOT010000008">
    <property type="protein sequence ID" value="MDJ1494206.1"/>
    <property type="molecule type" value="Genomic_DNA"/>
</dbReference>
<evidence type="ECO:0000259" key="9">
    <source>
        <dbReference type="Pfam" id="PF00275"/>
    </source>
</evidence>
<proteinExistence type="inferred from homology"/>
<comment type="pathway">
    <text evidence="1">Metabolic intermediate biosynthesis; chorismate biosynthesis; chorismate from D-erythrose 4-phosphate and phosphoenolpyruvate: step 6/7.</text>
</comment>
<dbReference type="InterPro" id="IPR036968">
    <property type="entry name" value="Enolpyruvate_Tfrase_sf"/>
</dbReference>
<evidence type="ECO:0000313" key="11">
    <source>
        <dbReference type="Proteomes" id="UP001228581"/>
    </source>
</evidence>